<accession>A0A0E3CGY2</accession>
<name>A0A0E3CGY2_9BURK</name>
<dbReference type="Proteomes" id="UP000029549">
    <property type="component" value="Unassembled WGS sequence"/>
</dbReference>
<sequence>MLELEVLVLVVLPEASLVVVVLVVLQTPFSQVVFDSVLELVPSGFLVSFELVSPVAA</sequence>
<dbReference type="EMBL" id="AWTP01000103">
    <property type="protein sequence ID" value="KGH12952.1"/>
    <property type="molecule type" value="Genomic_DNA"/>
</dbReference>
<reference evidence="2 3" key="1">
    <citation type="submission" date="2013-09" db="EMBL/GenBank/DDBJ databases">
        <title>High correlation between genotypes and phenotypes of environmental bacteria Comamonas testosteroni strains.</title>
        <authorList>
            <person name="Liu L."/>
            <person name="Zhu W."/>
            <person name="Xia X."/>
            <person name="Xu B."/>
            <person name="Luo M."/>
            <person name="Wang G."/>
        </authorList>
    </citation>
    <scope>NUCLEOTIDE SEQUENCE [LARGE SCALE GENOMIC DNA]</scope>
    <source>
        <strain evidence="2 3">DF2</strain>
    </source>
</reference>
<keyword evidence="1" id="KW-0472">Membrane</keyword>
<proteinExistence type="predicted"/>
<gene>
    <name evidence="2" type="ORF">P608_09940</name>
</gene>
<evidence type="ECO:0000313" key="2">
    <source>
        <dbReference type="EMBL" id="KGH12952.1"/>
    </source>
</evidence>
<protein>
    <submittedName>
        <fullName evidence="2">Uncharacterized protein</fullName>
    </submittedName>
</protein>
<keyword evidence="3" id="KW-1185">Reference proteome</keyword>
<keyword evidence="1" id="KW-0812">Transmembrane</keyword>
<evidence type="ECO:0000313" key="3">
    <source>
        <dbReference type="Proteomes" id="UP000029549"/>
    </source>
</evidence>
<keyword evidence="1" id="KW-1133">Transmembrane helix</keyword>
<comment type="caution">
    <text evidence="2">The sequence shown here is derived from an EMBL/GenBank/DDBJ whole genome shotgun (WGS) entry which is preliminary data.</text>
</comment>
<feature type="transmembrane region" description="Helical" evidence="1">
    <location>
        <begin position="6"/>
        <end position="25"/>
    </location>
</feature>
<evidence type="ECO:0000256" key="1">
    <source>
        <dbReference type="SAM" id="Phobius"/>
    </source>
</evidence>
<dbReference type="AlphaFoldDB" id="A0A0E3CGY2"/>
<organism evidence="2 3">
    <name type="scientific">Comamonas thiooxydans</name>
    <dbReference type="NCBI Taxonomy" id="363952"/>
    <lineage>
        <taxon>Bacteria</taxon>
        <taxon>Pseudomonadati</taxon>
        <taxon>Pseudomonadota</taxon>
        <taxon>Betaproteobacteria</taxon>
        <taxon>Burkholderiales</taxon>
        <taxon>Comamonadaceae</taxon>
        <taxon>Comamonas</taxon>
    </lineage>
</organism>